<evidence type="ECO:0000256" key="2">
    <source>
        <dbReference type="ARBA" id="ARBA00023125"/>
    </source>
</evidence>
<keyword evidence="1" id="KW-0805">Transcription regulation</keyword>
<dbReference type="CDD" id="cd00093">
    <property type="entry name" value="HTH_XRE"/>
    <property type="match status" value="1"/>
</dbReference>
<name>A0A0M6WS16_9FIRM</name>
<dbReference type="GO" id="GO:0003677">
    <property type="term" value="F:DNA binding"/>
    <property type="evidence" value="ECO:0007669"/>
    <property type="project" value="UniProtKB-KW"/>
</dbReference>
<dbReference type="InterPro" id="IPR039418">
    <property type="entry name" value="LexA-like"/>
</dbReference>
<dbReference type="Gene3D" id="1.10.260.40">
    <property type="entry name" value="lambda repressor-like DNA-binding domains"/>
    <property type="match status" value="1"/>
</dbReference>
<dbReference type="AlphaFoldDB" id="A0A0M6WS16"/>
<dbReference type="InterPro" id="IPR036286">
    <property type="entry name" value="LexA/Signal_pep-like_sf"/>
</dbReference>
<accession>A0A0M6WS16</accession>
<dbReference type="Pfam" id="PF00717">
    <property type="entry name" value="Peptidase_S24"/>
    <property type="match status" value="1"/>
</dbReference>
<dbReference type="CDD" id="cd06529">
    <property type="entry name" value="S24_LexA-like"/>
    <property type="match status" value="1"/>
</dbReference>
<evidence type="ECO:0000313" key="6">
    <source>
        <dbReference type="Proteomes" id="UP000049828"/>
    </source>
</evidence>
<proteinExistence type="predicted"/>
<dbReference type="SUPFAM" id="SSF47413">
    <property type="entry name" value="lambda repressor-like DNA-binding domains"/>
    <property type="match status" value="1"/>
</dbReference>
<feature type="domain" description="HTH cro/C1-type" evidence="4">
    <location>
        <begin position="8"/>
        <end position="68"/>
    </location>
</feature>
<sequence>MRDFGEILAENRKKKGYSQSDLVDLLSQEGIQVTTKAISKWETNAREPALHVFLTLCQLLDIEDIYESFFGENPYNIMSGLNEEGRNKLIEFADILKASKKFSPLSAKIIPFHHPVEITWEPVSAGTGNYLEDSVKETYDVGHLAPEQTDFGVRISGDSMEPVYHTDDVAWIQKKDSLANGEIGIFYLNGNIYIKELHDEPDGVYLISLNQKYRPIQVLESDSFKVFGKVIGKCKGAEIPGFH</sequence>
<keyword evidence="2" id="KW-0238">DNA-binding</keyword>
<gene>
    <name evidence="5" type="ORF">RIL183_04441</name>
</gene>
<reference evidence="6" key="1">
    <citation type="submission" date="2015-05" db="EMBL/GenBank/DDBJ databases">
        <authorList>
            <consortium name="Pathogen Informatics"/>
        </authorList>
    </citation>
    <scope>NUCLEOTIDE SEQUENCE [LARGE SCALE GENOMIC DNA]</scope>
    <source>
        <strain evidence="6">L1-83</strain>
    </source>
</reference>
<dbReference type="PANTHER" id="PTHR40661:SF1">
    <property type="entry name" value="HTH CRO_C1-TYPE DOMAIN-CONTAINING PROTEIN"/>
    <property type="match status" value="1"/>
</dbReference>
<keyword evidence="6" id="KW-1185">Reference proteome</keyword>
<evidence type="ECO:0000256" key="3">
    <source>
        <dbReference type="ARBA" id="ARBA00023163"/>
    </source>
</evidence>
<dbReference type="Gene3D" id="2.10.109.10">
    <property type="entry name" value="Umud Fragment, subunit A"/>
    <property type="match status" value="1"/>
</dbReference>
<dbReference type="Proteomes" id="UP000049828">
    <property type="component" value="Unassembled WGS sequence"/>
</dbReference>
<protein>
    <submittedName>
        <fullName evidence="5">LexA repressor</fullName>
    </submittedName>
</protein>
<dbReference type="InterPro" id="IPR015927">
    <property type="entry name" value="Peptidase_S24_S26A/B/C"/>
</dbReference>
<dbReference type="PROSITE" id="PS50943">
    <property type="entry name" value="HTH_CROC1"/>
    <property type="match status" value="1"/>
</dbReference>
<evidence type="ECO:0000259" key="4">
    <source>
        <dbReference type="PROSITE" id="PS50943"/>
    </source>
</evidence>
<organism evidence="5 6">
    <name type="scientific">Roseburia inulinivorans</name>
    <dbReference type="NCBI Taxonomy" id="360807"/>
    <lineage>
        <taxon>Bacteria</taxon>
        <taxon>Bacillati</taxon>
        <taxon>Bacillota</taxon>
        <taxon>Clostridia</taxon>
        <taxon>Lachnospirales</taxon>
        <taxon>Lachnospiraceae</taxon>
        <taxon>Roseburia</taxon>
    </lineage>
</organism>
<dbReference type="OrthoDB" id="2475196at2"/>
<keyword evidence="3" id="KW-0804">Transcription</keyword>
<evidence type="ECO:0000256" key="1">
    <source>
        <dbReference type="ARBA" id="ARBA00023015"/>
    </source>
</evidence>
<dbReference type="PANTHER" id="PTHR40661">
    <property type="match status" value="1"/>
</dbReference>
<dbReference type="SUPFAM" id="SSF51306">
    <property type="entry name" value="LexA/Signal peptidase"/>
    <property type="match status" value="1"/>
</dbReference>
<dbReference type="InterPro" id="IPR001387">
    <property type="entry name" value="Cro/C1-type_HTH"/>
</dbReference>
<dbReference type="EMBL" id="CVRS01000080">
    <property type="protein sequence ID" value="CRL39919.1"/>
    <property type="molecule type" value="Genomic_DNA"/>
</dbReference>
<evidence type="ECO:0000313" key="5">
    <source>
        <dbReference type="EMBL" id="CRL39919.1"/>
    </source>
</evidence>
<dbReference type="InterPro" id="IPR010982">
    <property type="entry name" value="Lambda_DNA-bd_dom_sf"/>
</dbReference>
<dbReference type="RefSeq" id="WP_055039884.1">
    <property type="nucleotide sequence ID" value="NZ_CVRS01000080.1"/>
</dbReference>